<reference evidence="1 2" key="2">
    <citation type="submission" date="2018-11" db="EMBL/GenBank/DDBJ databases">
        <authorList>
            <consortium name="Pathogen Informatics"/>
        </authorList>
    </citation>
    <scope>NUCLEOTIDE SEQUENCE [LARGE SCALE GENOMIC DNA]</scope>
    <source>
        <strain evidence="1 2">Egypt</strain>
    </source>
</reference>
<name>A0A183B389_9TREM</name>
<proteinExistence type="predicted"/>
<organism evidence="3">
    <name type="scientific">Echinostoma caproni</name>
    <dbReference type="NCBI Taxonomy" id="27848"/>
    <lineage>
        <taxon>Eukaryota</taxon>
        <taxon>Metazoa</taxon>
        <taxon>Spiralia</taxon>
        <taxon>Lophotrochozoa</taxon>
        <taxon>Platyhelminthes</taxon>
        <taxon>Trematoda</taxon>
        <taxon>Digenea</taxon>
        <taxon>Plagiorchiida</taxon>
        <taxon>Echinostomata</taxon>
        <taxon>Echinostomatoidea</taxon>
        <taxon>Echinostomatidae</taxon>
        <taxon>Echinostoma</taxon>
    </lineage>
</organism>
<reference evidence="3" key="1">
    <citation type="submission" date="2016-06" db="UniProtKB">
        <authorList>
            <consortium name="WormBaseParasite"/>
        </authorList>
    </citation>
    <scope>IDENTIFICATION</scope>
</reference>
<dbReference type="EMBL" id="UZAN01055655">
    <property type="protein sequence ID" value="VDP90946.1"/>
    <property type="molecule type" value="Genomic_DNA"/>
</dbReference>
<evidence type="ECO:0000313" key="3">
    <source>
        <dbReference type="WBParaSite" id="ECPE_0001371401-mRNA-1"/>
    </source>
</evidence>
<accession>A0A183B389</accession>
<gene>
    <name evidence="1" type="ORF">ECPE_LOCUS13674</name>
</gene>
<dbReference type="AlphaFoldDB" id="A0A183B389"/>
<dbReference type="WBParaSite" id="ECPE_0001371401-mRNA-1">
    <property type="protein sequence ID" value="ECPE_0001371401-mRNA-1"/>
    <property type="gene ID" value="ECPE_0001371401"/>
</dbReference>
<evidence type="ECO:0000313" key="1">
    <source>
        <dbReference type="EMBL" id="VDP90946.1"/>
    </source>
</evidence>
<dbReference type="Proteomes" id="UP000272942">
    <property type="component" value="Unassembled WGS sequence"/>
</dbReference>
<keyword evidence="2" id="KW-1185">Reference proteome</keyword>
<protein>
    <submittedName>
        <fullName evidence="3">5'-nucleotidase</fullName>
    </submittedName>
</protein>
<evidence type="ECO:0000313" key="2">
    <source>
        <dbReference type="Proteomes" id="UP000272942"/>
    </source>
</evidence>
<sequence>MFSVPRYLNKCLQQPKFSGLTSDNLFALRAQGLALKCVTAGRNRRFFKYHAMPTKVIHISAHLEVTDAAGLEEVVQWNDVTSYPAVFDGVQI</sequence>